<dbReference type="AlphaFoldDB" id="S9QB07"/>
<dbReference type="EMBL" id="ANAH02000024">
    <property type="protein sequence ID" value="EPX58509.1"/>
    <property type="molecule type" value="Genomic_DNA"/>
</dbReference>
<sequence length="58" mass="6123">MTARGRGDHGSRSFPGLRLFLCHVVAECFGVGHGPSRPAHGTGVRGSMSIAARSRDDM</sequence>
<evidence type="ECO:0000313" key="3">
    <source>
        <dbReference type="Proteomes" id="UP000011682"/>
    </source>
</evidence>
<accession>S9QB07</accession>
<proteinExistence type="predicted"/>
<evidence type="ECO:0000256" key="1">
    <source>
        <dbReference type="SAM" id="MobiDB-lite"/>
    </source>
</evidence>
<feature type="region of interest" description="Disordered" evidence="1">
    <location>
        <begin position="33"/>
        <end position="58"/>
    </location>
</feature>
<dbReference type="Proteomes" id="UP000011682">
    <property type="component" value="Unassembled WGS sequence"/>
</dbReference>
<name>S9QB07_CYSF2</name>
<evidence type="ECO:0000313" key="2">
    <source>
        <dbReference type="EMBL" id="EPX58509.1"/>
    </source>
</evidence>
<keyword evidence="3" id="KW-1185">Reference proteome</keyword>
<gene>
    <name evidence="2" type="ORF">D187_003981</name>
</gene>
<reference evidence="2" key="1">
    <citation type="submission" date="2013-05" db="EMBL/GenBank/DDBJ databases">
        <title>Genome assembly of Cystobacter fuscus DSM 2262.</title>
        <authorList>
            <person name="Sharma G."/>
            <person name="Khatri I."/>
            <person name="Kaur C."/>
            <person name="Mayilraj S."/>
            <person name="Subramanian S."/>
        </authorList>
    </citation>
    <scope>NUCLEOTIDE SEQUENCE [LARGE SCALE GENOMIC DNA]</scope>
    <source>
        <strain evidence="2">DSM 2262</strain>
    </source>
</reference>
<comment type="caution">
    <text evidence="2">The sequence shown here is derived from an EMBL/GenBank/DDBJ whole genome shotgun (WGS) entry which is preliminary data.</text>
</comment>
<protein>
    <submittedName>
        <fullName evidence="2">Uncharacterized protein</fullName>
    </submittedName>
</protein>
<organism evidence="2 3">
    <name type="scientific">Cystobacter fuscus (strain ATCC 25194 / DSM 2262 / NBRC 100088 / M29)</name>
    <dbReference type="NCBI Taxonomy" id="1242864"/>
    <lineage>
        <taxon>Bacteria</taxon>
        <taxon>Pseudomonadati</taxon>
        <taxon>Myxococcota</taxon>
        <taxon>Myxococcia</taxon>
        <taxon>Myxococcales</taxon>
        <taxon>Cystobacterineae</taxon>
        <taxon>Archangiaceae</taxon>
        <taxon>Cystobacter</taxon>
    </lineage>
</organism>